<dbReference type="AlphaFoldDB" id="D7CUP1"/>
<dbReference type="UniPathway" id="UPA00868">
    <property type="reaction ID" value="UER00840"/>
</dbReference>
<feature type="region of interest" description="Disordered" evidence="12">
    <location>
        <begin position="80"/>
        <end position="118"/>
    </location>
</feature>
<proteinExistence type="inferred from homology"/>
<reference evidence="15 16" key="2">
    <citation type="journal article" date="2011" name="Stand. Genomic Sci.">
        <title>Complete genome sequence of Truepera radiovictrix type strain (RQ-24).</title>
        <authorList>
            <person name="Ivanova N."/>
            <person name="Rohde C."/>
            <person name="Munk C."/>
            <person name="Nolan M."/>
            <person name="Lucas S."/>
            <person name="Del Rio T.G."/>
            <person name="Tice H."/>
            <person name="Deshpande S."/>
            <person name="Cheng J.F."/>
            <person name="Tapia R."/>
            <person name="Han C."/>
            <person name="Goodwin L."/>
            <person name="Pitluck S."/>
            <person name="Liolios K."/>
            <person name="Mavromatis K."/>
            <person name="Mikhailova N."/>
            <person name="Pati A."/>
            <person name="Chen A."/>
            <person name="Palaniappan K."/>
            <person name="Land M."/>
            <person name="Hauser L."/>
            <person name="Chang Y.J."/>
            <person name="Jeffries C.D."/>
            <person name="Brambilla E."/>
            <person name="Rohde M."/>
            <person name="Goker M."/>
            <person name="Tindall B.J."/>
            <person name="Woyke T."/>
            <person name="Bristow J."/>
            <person name="Eisen J.A."/>
            <person name="Markowitz V."/>
            <person name="Hugenholtz P."/>
            <person name="Kyrpides N.C."/>
            <person name="Klenk H.P."/>
            <person name="Lapidus A."/>
        </authorList>
    </citation>
    <scope>NUCLEOTIDE SEQUENCE [LARGE SCALE GENOMIC DNA]</scope>
    <source>
        <strain evidence="16">DSM 17093 / CIP 108686 / LMG 22925 / RQ-24</strain>
    </source>
</reference>
<evidence type="ECO:0000259" key="13">
    <source>
        <dbReference type="PROSITE" id="PS50968"/>
    </source>
</evidence>
<protein>
    <recommendedName>
        <fullName evidence="5 11">Dihydrolipoyllysine-residue succinyltransferase component of 2-oxoglutarate dehydrogenase complex</fullName>
        <ecNumber evidence="4 11">2.3.1.61</ecNumber>
    </recommendedName>
    <alternativeName>
        <fullName evidence="11">2-oxoglutarate dehydrogenase complex component E2</fullName>
    </alternativeName>
</protein>
<dbReference type="GO" id="GO:0004149">
    <property type="term" value="F:dihydrolipoyllysine-residue succinyltransferase activity"/>
    <property type="evidence" value="ECO:0007669"/>
    <property type="project" value="UniProtKB-UniRule"/>
</dbReference>
<evidence type="ECO:0000256" key="4">
    <source>
        <dbReference type="ARBA" id="ARBA00012945"/>
    </source>
</evidence>
<name>D7CUP1_TRURR</name>
<feature type="compositionally biased region" description="Basic and acidic residues" evidence="12">
    <location>
        <begin position="202"/>
        <end position="223"/>
    </location>
</feature>
<organism evidence="15 16">
    <name type="scientific">Truepera radiovictrix (strain DSM 17093 / CIP 108686 / LMG 22925 / RQ-24)</name>
    <dbReference type="NCBI Taxonomy" id="649638"/>
    <lineage>
        <taxon>Bacteria</taxon>
        <taxon>Thermotogati</taxon>
        <taxon>Deinococcota</taxon>
        <taxon>Deinococci</taxon>
        <taxon>Trueperales</taxon>
        <taxon>Trueperaceae</taxon>
        <taxon>Truepera</taxon>
    </lineage>
</organism>
<keyword evidence="9 11" id="KW-0012">Acyltransferase</keyword>
<dbReference type="Pfam" id="PF00364">
    <property type="entry name" value="Biotin_lipoyl"/>
    <property type="match status" value="1"/>
</dbReference>
<dbReference type="KEGG" id="tra:Trad_0898"/>
<reference evidence="16" key="1">
    <citation type="submission" date="2010-05" db="EMBL/GenBank/DDBJ databases">
        <title>The complete genome of Truepera radiovictris DSM 17093.</title>
        <authorList>
            <consortium name="US DOE Joint Genome Institute (JGI-PGF)"/>
            <person name="Lucas S."/>
            <person name="Copeland A."/>
            <person name="Lapidus A."/>
            <person name="Glavina del Rio T."/>
            <person name="Dalin E."/>
            <person name="Tice H."/>
            <person name="Bruce D."/>
            <person name="Goodwin L."/>
            <person name="Pitluck S."/>
            <person name="Kyrpides N."/>
            <person name="Mavromatis K."/>
            <person name="Ovchinnikova G."/>
            <person name="Munk A.C."/>
            <person name="Detter J.C."/>
            <person name="Han C."/>
            <person name="Tapia R."/>
            <person name="Land M."/>
            <person name="Hauser L."/>
            <person name="Markowitz V."/>
            <person name="Cheng J.-F."/>
            <person name="Hugenholtz P."/>
            <person name="Woyke T."/>
            <person name="Wu D."/>
            <person name="Tindall B."/>
            <person name="Pomrenke H.G."/>
            <person name="Brambilla E."/>
            <person name="Klenk H.-P."/>
            <person name="Eisen J.A."/>
        </authorList>
    </citation>
    <scope>NUCLEOTIDE SEQUENCE [LARGE SCALE GENOMIC DNA]</scope>
    <source>
        <strain evidence="16">DSM 17093 / CIP 108686 / LMG 22925 / RQ-24</strain>
    </source>
</reference>
<keyword evidence="16" id="KW-1185">Reference proteome</keyword>
<evidence type="ECO:0000256" key="10">
    <source>
        <dbReference type="ARBA" id="ARBA00052761"/>
    </source>
</evidence>
<dbReference type="Gene3D" id="4.10.320.10">
    <property type="entry name" value="E3-binding domain"/>
    <property type="match status" value="1"/>
</dbReference>
<feature type="region of interest" description="Disordered" evidence="12">
    <location>
        <begin position="190"/>
        <end position="229"/>
    </location>
</feature>
<evidence type="ECO:0000256" key="9">
    <source>
        <dbReference type="ARBA" id="ARBA00023315"/>
    </source>
</evidence>
<evidence type="ECO:0000256" key="7">
    <source>
        <dbReference type="ARBA" id="ARBA00022679"/>
    </source>
</evidence>
<evidence type="ECO:0000256" key="12">
    <source>
        <dbReference type="SAM" id="MobiDB-lite"/>
    </source>
</evidence>
<dbReference type="InterPro" id="IPR023213">
    <property type="entry name" value="CAT-like_dom_sf"/>
</dbReference>
<comment type="similarity">
    <text evidence="3 11">Belongs to the 2-oxoacid dehydrogenase family.</text>
</comment>
<evidence type="ECO:0000256" key="3">
    <source>
        <dbReference type="ARBA" id="ARBA00007317"/>
    </source>
</evidence>
<evidence type="ECO:0000256" key="2">
    <source>
        <dbReference type="ARBA" id="ARBA00005145"/>
    </source>
</evidence>
<comment type="function">
    <text evidence="1 11">E2 component of the 2-oxoglutarate dehydrogenase (OGDH) complex which catalyzes the second step in the conversion of 2-oxoglutarate to succinyl-CoA and CO(2).</text>
</comment>
<accession>D7CUP1</accession>
<dbReference type="InterPro" id="IPR003016">
    <property type="entry name" value="2-oxoA_DH_lipoyl-BS"/>
</dbReference>
<dbReference type="InterPro" id="IPR050537">
    <property type="entry name" value="2-oxoacid_dehydrogenase"/>
</dbReference>
<keyword evidence="8 11" id="KW-0450">Lipoyl</keyword>
<dbReference type="RefSeq" id="WP_013177404.1">
    <property type="nucleotide sequence ID" value="NC_014221.1"/>
</dbReference>
<dbReference type="Gene3D" id="3.30.559.10">
    <property type="entry name" value="Chloramphenicol acetyltransferase-like domain"/>
    <property type="match status" value="1"/>
</dbReference>
<evidence type="ECO:0000259" key="14">
    <source>
        <dbReference type="PROSITE" id="PS51826"/>
    </source>
</evidence>
<dbReference type="PROSITE" id="PS50968">
    <property type="entry name" value="BIOTINYL_LIPOYL"/>
    <property type="match status" value="1"/>
</dbReference>
<sequence>MAIELKVPEVGESITEVFIGTWLKEEGETVEKDEALVEVETDKATLEVPAPSAGTLSKVLKKQGESATVGEVIAHISAAGEAEAPAPTPAEAEAAPDDEAAPAADAAPRATDAKEAPEMAFDPKPSEAIDAQAGAQAAGDRAAEPLGGHVMPAAQRLLDEHGVKARDVRATGPGGRLLKEDVQRYLEARQAAPLTQAPTKEAPAREAPPKREAPAPEGDRQEEAVPMSPLRRRIAERLVEAQRTAALLTTFNEVDMSAVMALRSEFKEAFQERYEGTRLGFMSFFVKATIDALKLIPELNAEIRGTDIVYKNYFDIGVAVSSKKGLIVPVIRNAERLSFAEIERTIADFAKRSQSNKIAPEELQGGTFTITNGGVFGSLMSTPIVNPPQSGVLGMHGIFERPIALKGEVVIRPMMYIALTYDHRIVDGREAVTFLKRIKEAIENPARMLLEV</sequence>
<dbReference type="InterPro" id="IPR011053">
    <property type="entry name" value="Single_hybrid_motif"/>
</dbReference>
<feature type="domain" description="Peripheral subunit-binding (PSBD)" evidence="14">
    <location>
        <begin position="149"/>
        <end position="186"/>
    </location>
</feature>
<feature type="domain" description="Lipoyl-binding" evidence="13">
    <location>
        <begin position="2"/>
        <end position="77"/>
    </location>
</feature>
<comment type="pathway">
    <text evidence="2 11">Amino-acid degradation; L-lysine degradation via saccharopine pathway; glutaryl-CoA from L-lysine: step 6/6.</text>
</comment>
<dbReference type="Gene3D" id="2.40.50.100">
    <property type="match status" value="1"/>
</dbReference>
<dbReference type="InterPro" id="IPR006255">
    <property type="entry name" value="SucB"/>
</dbReference>
<evidence type="ECO:0000313" key="16">
    <source>
        <dbReference type="Proteomes" id="UP000000379"/>
    </source>
</evidence>
<dbReference type="GO" id="GO:0045252">
    <property type="term" value="C:oxoglutarate dehydrogenase complex"/>
    <property type="evidence" value="ECO:0007669"/>
    <property type="project" value="UniProtKB-UniRule"/>
</dbReference>
<dbReference type="CDD" id="cd06849">
    <property type="entry name" value="lipoyl_domain"/>
    <property type="match status" value="1"/>
</dbReference>
<dbReference type="GO" id="GO:0006099">
    <property type="term" value="P:tricarboxylic acid cycle"/>
    <property type="evidence" value="ECO:0007669"/>
    <property type="project" value="UniProtKB-UniRule"/>
</dbReference>
<dbReference type="GO" id="GO:0033512">
    <property type="term" value="P:L-lysine catabolic process to acetyl-CoA via saccharopine"/>
    <property type="evidence" value="ECO:0007669"/>
    <property type="project" value="UniProtKB-UniRule"/>
</dbReference>
<dbReference type="STRING" id="649638.Trad_0898"/>
<evidence type="ECO:0000256" key="1">
    <source>
        <dbReference type="ARBA" id="ARBA00004052"/>
    </source>
</evidence>
<feature type="compositionally biased region" description="Low complexity" evidence="12">
    <location>
        <begin position="80"/>
        <end position="93"/>
    </location>
</feature>
<evidence type="ECO:0000256" key="8">
    <source>
        <dbReference type="ARBA" id="ARBA00022823"/>
    </source>
</evidence>
<dbReference type="HOGENOM" id="CLU_016733_0_0_0"/>
<dbReference type="EMBL" id="CP002049">
    <property type="protein sequence ID" value="ADI14032.1"/>
    <property type="molecule type" value="Genomic_DNA"/>
</dbReference>
<dbReference type="PANTHER" id="PTHR43416:SF5">
    <property type="entry name" value="DIHYDROLIPOYLLYSINE-RESIDUE SUCCINYLTRANSFERASE COMPONENT OF 2-OXOGLUTARATE DEHYDROGENASE COMPLEX, MITOCHONDRIAL"/>
    <property type="match status" value="1"/>
</dbReference>
<dbReference type="InterPro" id="IPR001078">
    <property type="entry name" value="2-oxoacid_DH_actylTfrase"/>
</dbReference>
<comment type="catalytic activity">
    <reaction evidence="10 11">
        <text>N(6)-[(R)-dihydrolipoyl]-L-lysyl-[protein] + succinyl-CoA = N(6)-[(R)-S(8)-succinyldihydrolipoyl]-L-lysyl-[protein] + CoA</text>
        <dbReference type="Rhea" id="RHEA:15213"/>
        <dbReference type="Rhea" id="RHEA-COMP:10475"/>
        <dbReference type="Rhea" id="RHEA-COMP:20092"/>
        <dbReference type="ChEBI" id="CHEBI:57287"/>
        <dbReference type="ChEBI" id="CHEBI:57292"/>
        <dbReference type="ChEBI" id="CHEBI:83100"/>
        <dbReference type="ChEBI" id="CHEBI:83120"/>
        <dbReference type="EC" id="2.3.1.61"/>
    </reaction>
</comment>
<evidence type="ECO:0000313" key="15">
    <source>
        <dbReference type="EMBL" id="ADI14032.1"/>
    </source>
</evidence>
<dbReference type="SUPFAM" id="SSF52777">
    <property type="entry name" value="CoA-dependent acyltransferases"/>
    <property type="match status" value="1"/>
</dbReference>
<evidence type="ECO:0000256" key="11">
    <source>
        <dbReference type="RuleBase" id="RU361138"/>
    </source>
</evidence>
<dbReference type="Pfam" id="PF00198">
    <property type="entry name" value="2-oxoacid_dh"/>
    <property type="match status" value="1"/>
</dbReference>
<dbReference type="InterPro" id="IPR000089">
    <property type="entry name" value="Biotin_lipoyl"/>
</dbReference>
<dbReference type="PROSITE" id="PS51826">
    <property type="entry name" value="PSBD"/>
    <property type="match status" value="1"/>
</dbReference>
<dbReference type="InterPro" id="IPR004167">
    <property type="entry name" value="PSBD"/>
</dbReference>
<comment type="cofactor">
    <cofactor evidence="11">
        <name>(R)-lipoate</name>
        <dbReference type="ChEBI" id="CHEBI:83088"/>
    </cofactor>
    <text evidence="11">Binds 1 lipoyl cofactor covalently.</text>
</comment>
<gene>
    <name evidence="15" type="ordered locus">Trad_0898</name>
</gene>
<feature type="compositionally biased region" description="Low complexity" evidence="12">
    <location>
        <begin position="101"/>
        <end position="110"/>
    </location>
</feature>
<evidence type="ECO:0000256" key="5">
    <source>
        <dbReference type="ARBA" id="ARBA00019511"/>
    </source>
</evidence>
<dbReference type="SUPFAM" id="SSF51230">
    <property type="entry name" value="Single hybrid motif"/>
    <property type="match status" value="1"/>
</dbReference>
<dbReference type="GO" id="GO:0005829">
    <property type="term" value="C:cytosol"/>
    <property type="evidence" value="ECO:0007669"/>
    <property type="project" value="TreeGrafter"/>
</dbReference>
<dbReference type="NCBIfam" id="TIGR01347">
    <property type="entry name" value="sucB"/>
    <property type="match status" value="1"/>
</dbReference>
<dbReference type="PANTHER" id="PTHR43416">
    <property type="entry name" value="DIHYDROLIPOYLLYSINE-RESIDUE SUCCINYLTRANSFERASE COMPONENT OF 2-OXOGLUTARATE DEHYDROGENASE COMPLEX, MITOCHONDRIAL-RELATED"/>
    <property type="match status" value="1"/>
</dbReference>
<dbReference type="eggNOG" id="COG0508">
    <property type="taxonomic scope" value="Bacteria"/>
</dbReference>
<dbReference type="Proteomes" id="UP000000379">
    <property type="component" value="Chromosome"/>
</dbReference>
<dbReference type="InterPro" id="IPR036625">
    <property type="entry name" value="E3-bd_dom_sf"/>
</dbReference>
<dbReference type="PROSITE" id="PS00189">
    <property type="entry name" value="LIPOYL"/>
    <property type="match status" value="1"/>
</dbReference>
<dbReference type="Pfam" id="PF02817">
    <property type="entry name" value="E3_binding"/>
    <property type="match status" value="1"/>
</dbReference>
<keyword evidence="7 11" id="KW-0808">Transferase</keyword>
<keyword evidence="6 11" id="KW-0816">Tricarboxylic acid cycle</keyword>
<dbReference type="SUPFAM" id="SSF47005">
    <property type="entry name" value="Peripheral subunit-binding domain of 2-oxo acid dehydrogenase complex"/>
    <property type="match status" value="1"/>
</dbReference>
<dbReference type="OrthoDB" id="9805770at2"/>
<evidence type="ECO:0000256" key="6">
    <source>
        <dbReference type="ARBA" id="ARBA00022532"/>
    </source>
</evidence>
<dbReference type="EC" id="2.3.1.61" evidence="4 11"/>
<dbReference type="NCBIfam" id="NF004309">
    <property type="entry name" value="PRK05704.1"/>
    <property type="match status" value="1"/>
</dbReference>